<dbReference type="Pfam" id="PF09084">
    <property type="entry name" value="NMT1"/>
    <property type="match status" value="1"/>
</dbReference>
<keyword evidence="7" id="KW-0663">Pyridoxal phosphate</keyword>
<evidence type="ECO:0000256" key="11">
    <source>
        <dbReference type="ARBA" id="ARBA00048179"/>
    </source>
</evidence>
<comment type="subunit">
    <text evidence="4">Homodimer.</text>
</comment>
<keyword evidence="6" id="KW-0479">Metal-binding</keyword>
<evidence type="ECO:0000313" key="15">
    <source>
        <dbReference type="Proteomes" id="UP000199392"/>
    </source>
</evidence>
<dbReference type="Gene3D" id="3.40.190.10">
    <property type="entry name" value="Periplasmic binding protein-like II"/>
    <property type="match status" value="2"/>
</dbReference>
<evidence type="ECO:0000256" key="7">
    <source>
        <dbReference type="ARBA" id="ARBA00022898"/>
    </source>
</evidence>
<evidence type="ECO:0000256" key="10">
    <source>
        <dbReference type="ARBA" id="ARBA00033171"/>
    </source>
</evidence>
<comment type="similarity">
    <text evidence="3">Belongs to the NMT1/THI5 family.</text>
</comment>
<dbReference type="OrthoDB" id="5348911at2"/>
<name>A0A1I6RNT8_9RHOB</name>
<evidence type="ECO:0000256" key="9">
    <source>
        <dbReference type="ARBA" id="ARBA00023004"/>
    </source>
</evidence>
<organism evidence="14 15">
    <name type="scientific">Alloyangia pacifica</name>
    <dbReference type="NCBI Taxonomy" id="311180"/>
    <lineage>
        <taxon>Bacteria</taxon>
        <taxon>Pseudomonadati</taxon>
        <taxon>Pseudomonadota</taxon>
        <taxon>Alphaproteobacteria</taxon>
        <taxon>Rhodobacterales</taxon>
        <taxon>Roseobacteraceae</taxon>
        <taxon>Alloyangia</taxon>
    </lineage>
</organism>
<feature type="chain" id="PRO_5011642356" description="Thiamine pyrimidine synthase" evidence="12">
    <location>
        <begin position="24"/>
        <end position="341"/>
    </location>
</feature>
<evidence type="ECO:0000256" key="12">
    <source>
        <dbReference type="SAM" id="SignalP"/>
    </source>
</evidence>
<comment type="catalytic activity">
    <reaction evidence="11">
        <text>N(6)-(pyridoxal phosphate)-L-lysyl-[4-amino-5-hydroxymethyl-2-methylpyrimidine phosphate synthase] + L-histidyl-[4-amino-5-hydroxymethyl-2-methylpyrimidine phosphate synthase] + 2 Fe(3+) + 4 H2O = L-lysyl-[4-amino-5-hydroxymethyl-2-methylpyrimidine phosphate synthase] + (2S)-2-amino-5-hydroxy-4-oxopentanoyl-[4-amino-5-hydroxymethyl-2-methylpyrimidine phosphate synthase] + 4-amino-2-methyl-5-(phosphooxymethyl)pyrimidine + 3-oxopropanoate + 2 Fe(2+) + 2 H(+)</text>
        <dbReference type="Rhea" id="RHEA:65756"/>
        <dbReference type="Rhea" id="RHEA-COMP:16892"/>
        <dbReference type="Rhea" id="RHEA-COMP:16893"/>
        <dbReference type="Rhea" id="RHEA-COMP:16894"/>
        <dbReference type="Rhea" id="RHEA-COMP:16895"/>
        <dbReference type="ChEBI" id="CHEBI:15377"/>
        <dbReference type="ChEBI" id="CHEBI:15378"/>
        <dbReference type="ChEBI" id="CHEBI:29033"/>
        <dbReference type="ChEBI" id="CHEBI:29034"/>
        <dbReference type="ChEBI" id="CHEBI:29969"/>
        <dbReference type="ChEBI" id="CHEBI:29979"/>
        <dbReference type="ChEBI" id="CHEBI:33190"/>
        <dbReference type="ChEBI" id="CHEBI:58354"/>
        <dbReference type="ChEBI" id="CHEBI:143915"/>
        <dbReference type="ChEBI" id="CHEBI:157692"/>
    </reaction>
    <physiologicalReaction direction="left-to-right" evidence="11">
        <dbReference type="Rhea" id="RHEA:65757"/>
    </physiologicalReaction>
</comment>
<dbReference type="InterPro" id="IPR015168">
    <property type="entry name" value="SsuA/THI5"/>
</dbReference>
<dbReference type="InterPro" id="IPR027939">
    <property type="entry name" value="NMT1/THI5"/>
</dbReference>
<keyword evidence="5" id="KW-0808">Transferase</keyword>
<dbReference type="GO" id="GO:0016740">
    <property type="term" value="F:transferase activity"/>
    <property type="evidence" value="ECO:0007669"/>
    <property type="project" value="UniProtKB-KW"/>
</dbReference>
<dbReference type="Proteomes" id="UP000199392">
    <property type="component" value="Unassembled WGS sequence"/>
</dbReference>
<sequence>MFTKFQPSLLAVGLSLLSTPALAAPFRIIVTSTEAPLVPNSVMFLAESAGYFDAQGVDVELVPAAQTPMAVAALRSGGGEMANISVESLLALHAEGGDDLVAVHSTDKSIPFMIVGRKGLTVDELSGSNYGVGRMHSLDYDLSGIVIENFGVNFDTLNLMPLGAPSVRAQALGAGRIDATTVSIGTFLSMPGHEEFDTLVDVGEFFRQVPIVSKVDVVPEAVLAERGEDLHKVLTALTLAARDYAATPEKWVEDMAAVRPDVDRETLEALAETYQDSWTVNGGLQVDELFYAMRSLGQPYKRKDGEDLPFRVELEDWTAFGPMDAVLEQEGVSDLADPVSR</sequence>
<evidence type="ECO:0000256" key="3">
    <source>
        <dbReference type="ARBA" id="ARBA00009406"/>
    </source>
</evidence>
<dbReference type="PANTHER" id="PTHR31528">
    <property type="entry name" value="4-AMINO-5-HYDROXYMETHYL-2-METHYLPYRIMIDINE PHOSPHATE SYNTHASE THI11-RELATED"/>
    <property type="match status" value="1"/>
</dbReference>
<reference evidence="15" key="1">
    <citation type="submission" date="2016-10" db="EMBL/GenBank/DDBJ databases">
        <authorList>
            <person name="Varghese N."/>
            <person name="Submissions S."/>
        </authorList>
    </citation>
    <scope>NUCLEOTIDE SEQUENCE [LARGE SCALE GENOMIC DNA]</scope>
    <source>
        <strain evidence="15">DSM 26894</strain>
    </source>
</reference>
<evidence type="ECO:0000256" key="8">
    <source>
        <dbReference type="ARBA" id="ARBA00022977"/>
    </source>
</evidence>
<dbReference type="PANTHER" id="PTHR31528:SF1">
    <property type="entry name" value="4-AMINO-5-HYDROXYMETHYL-2-METHYLPYRIMIDINE PHOSPHATE SYNTHASE THI11-RELATED"/>
    <property type="match status" value="1"/>
</dbReference>
<proteinExistence type="inferred from homology"/>
<accession>A0A1I6RNT8</accession>
<evidence type="ECO:0000256" key="1">
    <source>
        <dbReference type="ARBA" id="ARBA00003469"/>
    </source>
</evidence>
<evidence type="ECO:0000259" key="13">
    <source>
        <dbReference type="Pfam" id="PF09084"/>
    </source>
</evidence>
<evidence type="ECO:0000313" key="14">
    <source>
        <dbReference type="EMBL" id="SFS66098.1"/>
    </source>
</evidence>
<feature type="domain" description="SsuA/THI5-like" evidence="13">
    <location>
        <begin position="43"/>
        <end position="250"/>
    </location>
</feature>
<protein>
    <recommendedName>
        <fullName evidence="10">Thiamine pyrimidine synthase</fullName>
    </recommendedName>
</protein>
<evidence type="ECO:0000256" key="2">
    <source>
        <dbReference type="ARBA" id="ARBA00004948"/>
    </source>
</evidence>
<dbReference type="EMBL" id="FOZW01000003">
    <property type="protein sequence ID" value="SFS66098.1"/>
    <property type="molecule type" value="Genomic_DNA"/>
</dbReference>
<dbReference type="SUPFAM" id="SSF53850">
    <property type="entry name" value="Periplasmic binding protein-like II"/>
    <property type="match status" value="1"/>
</dbReference>
<comment type="function">
    <text evidence="1">Responsible for the formation of the pyrimidine heterocycle in the thiamine biosynthesis pathway. Catalyzes the formation of hydroxymethylpyrimidine phosphate (HMP-P) from histidine and pyridoxal phosphate (PLP). The protein uses PLP and the active site histidine to form HMP-P, generating an inactive enzyme. The enzyme can only undergo a single turnover, which suggests it is a suicide enzyme.</text>
</comment>
<keyword evidence="9" id="KW-0408">Iron</keyword>
<comment type="pathway">
    <text evidence="2">Cofactor biosynthesis; thiamine diphosphate biosynthesis.</text>
</comment>
<keyword evidence="8" id="KW-0784">Thiamine biosynthesis</keyword>
<evidence type="ECO:0000256" key="5">
    <source>
        <dbReference type="ARBA" id="ARBA00022679"/>
    </source>
</evidence>
<dbReference type="STRING" id="311180.SAMN04488050_103225"/>
<evidence type="ECO:0000256" key="4">
    <source>
        <dbReference type="ARBA" id="ARBA00011738"/>
    </source>
</evidence>
<dbReference type="GO" id="GO:0046872">
    <property type="term" value="F:metal ion binding"/>
    <property type="evidence" value="ECO:0007669"/>
    <property type="project" value="UniProtKB-KW"/>
</dbReference>
<dbReference type="RefSeq" id="WP_092422893.1">
    <property type="nucleotide sequence ID" value="NZ_FNCL01000003.1"/>
</dbReference>
<evidence type="ECO:0000256" key="6">
    <source>
        <dbReference type="ARBA" id="ARBA00022723"/>
    </source>
</evidence>
<gene>
    <name evidence="14" type="ORF">SAMN04488050_103225</name>
</gene>
<dbReference type="GO" id="GO:0009228">
    <property type="term" value="P:thiamine biosynthetic process"/>
    <property type="evidence" value="ECO:0007669"/>
    <property type="project" value="UniProtKB-KW"/>
</dbReference>
<keyword evidence="15" id="KW-1185">Reference proteome</keyword>
<feature type="signal peptide" evidence="12">
    <location>
        <begin position="1"/>
        <end position="23"/>
    </location>
</feature>
<keyword evidence="12" id="KW-0732">Signal</keyword>
<dbReference type="AlphaFoldDB" id="A0A1I6RNT8"/>